<feature type="transmembrane region" description="Helical" evidence="5">
    <location>
        <begin position="132"/>
        <end position="151"/>
    </location>
</feature>
<dbReference type="EMBL" id="CACTIH010005513">
    <property type="protein sequence ID" value="CAA2995934.1"/>
    <property type="molecule type" value="Genomic_DNA"/>
</dbReference>
<organism evidence="6 7">
    <name type="scientific">Olea europaea subsp. europaea</name>
    <dbReference type="NCBI Taxonomy" id="158383"/>
    <lineage>
        <taxon>Eukaryota</taxon>
        <taxon>Viridiplantae</taxon>
        <taxon>Streptophyta</taxon>
        <taxon>Embryophyta</taxon>
        <taxon>Tracheophyta</taxon>
        <taxon>Spermatophyta</taxon>
        <taxon>Magnoliopsida</taxon>
        <taxon>eudicotyledons</taxon>
        <taxon>Gunneridae</taxon>
        <taxon>Pentapetalae</taxon>
        <taxon>asterids</taxon>
        <taxon>lamiids</taxon>
        <taxon>Lamiales</taxon>
        <taxon>Oleaceae</taxon>
        <taxon>Oleeae</taxon>
        <taxon>Olea</taxon>
    </lineage>
</organism>
<keyword evidence="7" id="KW-1185">Reference proteome</keyword>
<dbReference type="Gene3D" id="3.30.200.20">
    <property type="entry name" value="Phosphorylase Kinase, domain 1"/>
    <property type="match status" value="1"/>
</dbReference>
<keyword evidence="3 6" id="KW-0418">Kinase</keyword>
<evidence type="ECO:0000313" key="7">
    <source>
        <dbReference type="Proteomes" id="UP000594638"/>
    </source>
</evidence>
<gene>
    <name evidence="6" type="ORF">OLEA9_A117857</name>
</gene>
<evidence type="ECO:0000256" key="3">
    <source>
        <dbReference type="ARBA" id="ARBA00022777"/>
    </source>
</evidence>
<dbReference type="InterPro" id="IPR052059">
    <property type="entry name" value="CR_Ser/Thr_kinase"/>
</dbReference>
<keyword evidence="5" id="KW-0812">Transmembrane</keyword>
<dbReference type="PANTHER" id="PTHR47973">
    <property type="entry name" value="CYSTEINE-RICH RECEPTOR-LIKE PROTEIN KINASE 3"/>
    <property type="match status" value="1"/>
</dbReference>
<dbReference type="Gramene" id="OE9A117857T1">
    <property type="protein sequence ID" value="OE9A117857C1"/>
    <property type="gene ID" value="OE9A117857"/>
</dbReference>
<dbReference type="GO" id="GO:0005524">
    <property type="term" value="F:ATP binding"/>
    <property type="evidence" value="ECO:0007669"/>
    <property type="project" value="UniProtKB-KW"/>
</dbReference>
<keyword evidence="5" id="KW-0472">Membrane</keyword>
<accession>A0A8S0STX5</accession>
<sequence>MIGPSVGRELERILHFSYQQERLWYRQLLPLQTTMATHGLKCPCLGLQMNRLMFLLTAGGRLVVTLAQLGWRMHLHPYWDACHGLRGRALNAGCSMRYSDTDFLTVYQEIQVQEIMHFQLDFAGKLTLTKEAAVGSTVVLVIGATIGVYSWKHRTIQKKRKGLGDAKKLVKNLHHSSLNFKYSTLEKATDCFDEANKLGQGGFATLYKVWKHFQQRTVEELFNRNLMLHNYHNTDVRKEIVRVVHVGLLCTQQIPPLALQCFPGHSGRVFLDGCFIRTENYSTFREYTGPNDRAVCRNRTLKNSAFHISARQAVVLAVSAAPNNNYYARAQVQCPRQKMSLLMFFRLVDT</sequence>
<keyword evidence="5" id="KW-1133">Transmembrane helix</keyword>
<evidence type="ECO:0000256" key="1">
    <source>
        <dbReference type="ARBA" id="ARBA00022679"/>
    </source>
</evidence>
<proteinExistence type="predicted"/>
<evidence type="ECO:0000256" key="2">
    <source>
        <dbReference type="ARBA" id="ARBA00022741"/>
    </source>
</evidence>
<keyword evidence="6" id="KW-0675">Receptor</keyword>
<dbReference type="Proteomes" id="UP000594638">
    <property type="component" value="Unassembled WGS sequence"/>
</dbReference>
<protein>
    <submittedName>
        <fullName evidence="6">Cysteine-rich receptor kinase 2</fullName>
    </submittedName>
</protein>
<keyword evidence="2" id="KW-0547">Nucleotide-binding</keyword>
<comment type="caution">
    <text evidence="6">The sequence shown here is derived from an EMBL/GenBank/DDBJ whole genome shotgun (WGS) entry which is preliminary data.</text>
</comment>
<keyword evidence="4" id="KW-0067">ATP-binding</keyword>
<name>A0A8S0STX5_OLEEU</name>
<dbReference type="AlphaFoldDB" id="A0A8S0STX5"/>
<evidence type="ECO:0000256" key="5">
    <source>
        <dbReference type="SAM" id="Phobius"/>
    </source>
</evidence>
<evidence type="ECO:0000313" key="6">
    <source>
        <dbReference type="EMBL" id="CAA2995934.1"/>
    </source>
</evidence>
<reference evidence="6 7" key="1">
    <citation type="submission" date="2019-12" db="EMBL/GenBank/DDBJ databases">
        <authorList>
            <person name="Alioto T."/>
            <person name="Alioto T."/>
            <person name="Gomez Garrido J."/>
        </authorList>
    </citation>
    <scope>NUCLEOTIDE SEQUENCE [LARGE SCALE GENOMIC DNA]</scope>
</reference>
<dbReference type="GO" id="GO:0016301">
    <property type="term" value="F:kinase activity"/>
    <property type="evidence" value="ECO:0007669"/>
    <property type="project" value="UniProtKB-KW"/>
</dbReference>
<evidence type="ECO:0000256" key="4">
    <source>
        <dbReference type="ARBA" id="ARBA00022840"/>
    </source>
</evidence>
<keyword evidence="1" id="KW-0808">Transferase</keyword>